<accession>A0A1X7V5I1</accession>
<evidence type="ECO:0000313" key="2">
    <source>
        <dbReference type="EnsemblMetazoa" id="Aqu2.1.35221_001"/>
    </source>
</evidence>
<proteinExistence type="predicted"/>
<dbReference type="InterPro" id="IPR031444">
    <property type="entry name" value="PCNA-AF_dom"/>
</dbReference>
<dbReference type="AlphaFoldDB" id="A0A1X7V5I1"/>
<dbReference type="InParanoid" id="A0A1X7V5I1"/>
<dbReference type="EnsemblMetazoa" id="Aqu2.1.35221_001">
    <property type="protein sequence ID" value="Aqu2.1.35221_001"/>
    <property type="gene ID" value="Aqu2.1.35221"/>
</dbReference>
<organism evidence="2">
    <name type="scientific">Amphimedon queenslandica</name>
    <name type="common">Sponge</name>
    <dbReference type="NCBI Taxonomy" id="400682"/>
    <lineage>
        <taxon>Eukaryota</taxon>
        <taxon>Metazoa</taxon>
        <taxon>Porifera</taxon>
        <taxon>Demospongiae</taxon>
        <taxon>Heteroscleromorpha</taxon>
        <taxon>Haplosclerida</taxon>
        <taxon>Niphatidae</taxon>
        <taxon>Amphimedon</taxon>
    </lineage>
</organism>
<name>A0A1X7V5I1_AMPQE</name>
<sequence>MLPYKVNGYAGSIKDIVYTSSTGIVLLIDQEIITLMNESTSIHSPSGLSSSILENNVFHITGRGRDIIYDNVRKKGKGVGGNPIRVHPTPAWQK</sequence>
<dbReference type="Pfam" id="PF15715">
    <property type="entry name" value="PAF"/>
    <property type="match status" value="1"/>
</dbReference>
<protein>
    <recommendedName>
        <fullName evidence="1">PCNA-associated factor histone-like domain-containing protein</fullName>
    </recommendedName>
</protein>
<feature type="domain" description="PCNA-associated factor histone-like" evidence="1">
    <location>
        <begin position="73"/>
        <end position="94"/>
    </location>
</feature>
<reference evidence="2" key="1">
    <citation type="submission" date="2017-05" db="UniProtKB">
        <authorList>
            <consortium name="EnsemblMetazoa"/>
        </authorList>
    </citation>
    <scope>IDENTIFICATION</scope>
</reference>
<dbReference type="OrthoDB" id="5968869at2759"/>
<evidence type="ECO:0000259" key="1">
    <source>
        <dbReference type="Pfam" id="PF15715"/>
    </source>
</evidence>